<organism evidence="2 3">
    <name type="scientific">Larkinella bovis</name>
    <dbReference type="NCBI Taxonomy" id="683041"/>
    <lineage>
        <taxon>Bacteria</taxon>
        <taxon>Pseudomonadati</taxon>
        <taxon>Bacteroidota</taxon>
        <taxon>Cytophagia</taxon>
        <taxon>Cytophagales</taxon>
        <taxon>Spirosomataceae</taxon>
        <taxon>Larkinella</taxon>
    </lineage>
</organism>
<dbReference type="Pfam" id="PF00733">
    <property type="entry name" value="Asn_synthase"/>
    <property type="match status" value="1"/>
</dbReference>
<dbReference type="Proteomes" id="UP001596106">
    <property type="component" value="Unassembled WGS sequence"/>
</dbReference>
<name>A0ABW0IHT0_9BACT</name>
<sequence>MKVCAKGVWDETIPGIVFDENGVSNFCRLQEKMMADYPRGTQGQADWEKLVVEMKAAGKNRRYDCIVGVSGGVDSSYLLHLAHQYGLRPLAVNLDNGFNSEIAVQNIYKVTSKLGIDLETYVIDYEEIKDLLRAYMKAGMPWIDTPTDLAIKATMYKVARSEGIRYILRGNDFRSEGKQPKEWTYADAKQLRFIHRRFGAGVPLKTYPLLTLFTLVYSGLVRGIKDIRPYYYLAYKKQDAKQLMMELYDWQDYGGHHHENLFTKFSMAYWLPRKFGIDKRKINLSAQVLSQAISREEALAQLQRSFATDEELELTRAYVQKKLDLSDQEFQQIWTAPAKKIFDYPSHYELIFNSVRRLRPLLKKLYAFTPMSVSANAMLDAKPQRS</sequence>
<evidence type="ECO:0000259" key="1">
    <source>
        <dbReference type="Pfam" id="PF00733"/>
    </source>
</evidence>
<proteinExistence type="predicted"/>
<dbReference type="NCBIfam" id="TIGR03573">
    <property type="entry name" value="WbuX"/>
    <property type="match status" value="1"/>
</dbReference>
<accession>A0ABW0IHT0</accession>
<dbReference type="Gene3D" id="3.40.50.620">
    <property type="entry name" value="HUPs"/>
    <property type="match status" value="1"/>
</dbReference>
<dbReference type="SUPFAM" id="SSF52402">
    <property type="entry name" value="Adenine nucleotide alpha hydrolases-like"/>
    <property type="match status" value="1"/>
</dbReference>
<dbReference type="EMBL" id="JBHSMA010000019">
    <property type="protein sequence ID" value="MFC5413084.1"/>
    <property type="molecule type" value="Genomic_DNA"/>
</dbReference>
<gene>
    <name evidence="2" type="ORF">ACFPMF_27420</name>
</gene>
<dbReference type="InterPro" id="IPR001962">
    <property type="entry name" value="Asn_synthase"/>
</dbReference>
<dbReference type="InterPro" id="IPR020022">
    <property type="entry name" value="N-acetyl_sugar_amidoTrfase"/>
</dbReference>
<dbReference type="InterPro" id="IPR014729">
    <property type="entry name" value="Rossmann-like_a/b/a_fold"/>
</dbReference>
<feature type="domain" description="Asparagine synthetase" evidence="1">
    <location>
        <begin position="69"/>
        <end position="170"/>
    </location>
</feature>
<comment type="caution">
    <text evidence="2">The sequence shown here is derived from an EMBL/GenBank/DDBJ whole genome shotgun (WGS) entry which is preliminary data.</text>
</comment>
<protein>
    <submittedName>
        <fullName evidence="2">N-acetyl sugar amidotransferase</fullName>
    </submittedName>
</protein>
<keyword evidence="3" id="KW-1185">Reference proteome</keyword>
<dbReference type="RefSeq" id="WP_379851263.1">
    <property type="nucleotide sequence ID" value="NZ_JBHSMA010000019.1"/>
</dbReference>
<evidence type="ECO:0000313" key="3">
    <source>
        <dbReference type="Proteomes" id="UP001596106"/>
    </source>
</evidence>
<evidence type="ECO:0000313" key="2">
    <source>
        <dbReference type="EMBL" id="MFC5413084.1"/>
    </source>
</evidence>
<reference evidence="3" key="1">
    <citation type="journal article" date="2019" name="Int. J. Syst. Evol. Microbiol.">
        <title>The Global Catalogue of Microorganisms (GCM) 10K type strain sequencing project: providing services to taxonomists for standard genome sequencing and annotation.</title>
        <authorList>
            <consortium name="The Broad Institute Genomics Platform"/>
            <consortium name="The Broad Institute Genome Sequencing Center for Infectious Disease"/>
            <person name="Wu L."/>
            <person name="Ma J."/>
        </authorList>
    </citation>
    <scope>NUCLEOTIDE SEQUENCE [LARGE SCALE GENOMIC DNA]</scope>
    <source>
        <strain evidence="3">CCUG 55250</strain>
    </source>
</reference>